<proteinExistence type="inferred from homology"/>
<dbReference type="Pfam" id="PF04828">
    <property type="entry name" value="GFA"/>
    <property type="match status" value="1"/>
</dbReference>
<comment type="caution">
    <text evidence="6">The sequence shown here is derived from an EMBL/GenBank/DDBJ whole genome shotgun (WGS) entry which is preliminary data.</text>
</comment>
<evidence type="ECO:0000256" key="3">
    <source>
        <dbReference type="ARBA" id="ARBA00022833"/>
    </source>
</evidence>
<dbReference type="AlphaFoldDB" id="A0A8H5SP44"/>
<dbReference type="InterPro" id="IPR011057">
    <property type="entry name" value="Mss4-like_sf"/>
</dbReference>
<accession>A0A8H5SP44</accession>
<dbReference type="OrthoDB" id="6329284at2759"/>
<dbReference type="PANTHER" id="PTHR33337">
    <property type="entry name" value="GFA DOMAIN-CONTAINING PROTEIN"/>
    <property type="match status" value="1"/>
</dbReference>
<dbReference type="PROSITE" id="PS51891">
    <property type="entry name" value="CENP_V_GFA"/>
    <property type="match status" value="1"/>
</dbReference>
<name>A0A8H5SP44_FUSHE</name>
<dbReference type="EMBL" id="JAAGWQ010000355">
    <property type="protein sequence ID" value="KAF5656471.1"/>
    <property type="molecule type" value="Genomic_DNA"/>
</dbReference>
<protein>
    <submittedName>
        <fullName evidence="6">Ribonuclease P complex subunit Pop1</fullName>
    </submittedName>
</protein>
<sequence length="159" mass="17643">MAPEEYPTSVSGGCLCGSVRYTIAFPPSHDWKRGCSTCQCSQCRKNGGSLIAWLHNFPTTSVTFTTQTTLSRYHATPGATRGFCSNCGSWLFWRQEESDSISMSVGTVDKDALKQWGKQLAYSEVHLWSEDTIEGITDHLPGEKWRHDAEGEGAERIDS</sequence>
<dbReference type="GO" id="GO:0016846">
    <property type="term" value="F:carbon-sulfur lyase activity"/>
    <property type="evidence" value="ECO:0007669"/>
    <property type="project" value="InterPro"/>
</dbReference>
<reference evidence="6 7" key="1">
    <citation type="submission" date="2020-05" db="EMBL/GenBank/DDBJ databases">
        <title>Identification and distribution of gene clusters putatively required for synthesis of sphingolipid metabolism inhibitors in phylogenetically diverse species of the filamentous fungus Fusarium.</title>
        <authorList>
            <person name="Kim H.-S."/>
            <person name="Busman M."/>
            <person name="Brown D.W."/>
            <person name="Divon H."/>
            <person name="Uhlig S."/>
            <person name="Proctor R.H."/>
        </authorList>
    </citation>
    <scope>NUCLEOTIDE SEQUENCE [LARGE SCALE GENOMIC DNA]</scope>
    <source>
        <strain evidence="6 7">NRRL 20693</strain>
    </source>
</reference>
<keyword evidence="3" id="KW-0862">Zinc</keyword>
<keyword evidence="4" id="KW-0456">Lyase</keyword>
<keyword evidence="2" id="KW-0479">Metal-binding</keyword>
<evidence type="ECO:0000256" key="1">
    <source>
        <dbReference type="ARBA" id="ARBA00005495"/>
    </source>
</evidence>
<dbReference type="GO" id="GO:0046872">
    <property type="term" value="F:metal ion binding"/>
    <property type="evidence" value="ECO:0007669"/>
    <property type="project" value="UniProtKB-KW"/>
</dbReference>
<evidence type="ECO:0000259" key="5">
    <source>
        <dbReference type="PROSITE" id="PS51891"/>
    </source>
</evidence>
<dbReference type="Proteomes" id="UP000567885">
    <property type="component" value="Unassembled WGS sequence"/>
</dbReference>
<organism evidence="6 7">
    <name type="scientific">Fusarium heterosporum</name>
    <dbReference type="NCBI Taxonomy" id="42747"/>
    <lineage>
        <taxon>Eukaryota</taxon>
        <taxon>Fungi</taxon>
        <taxon>Dikarya</taxon>
        <taxon>Ascomycota</taxon>
        <taxon>Pezizomycotina</taxon>
        <taxon>Sordariomycetes</taxon>
        <taxon>Hypocreomycetidae</taxon>
        <taxon>Hypocreales</taxon>
        <taxon>Nectriaceae</taxon>
        <taxon>Fusarium</taxon>
        <taxon>Fusarium heterosporum species complex</taxon>
    </lineage>
</organism>
<dbReference type="Gene3D" id="3.90.1590.10">
    <property type="entry name" value="glutathione-dependent formaldehyde- activating enzyme (gfa)"/>
    <property type="match status" value="1"/>
</dbReference>
<dbReference type="PANTHER" id="PTHR33337:SF40">
    <property type="entry name" value="CENP-V_GFA DOMAIN-CONTAINING PROTEIN-RELATED"/>
    <property type="match status" value="1"/>
</dbReference>
<keyword evidence="7" id="KW-1185">Reference proteome</keyword>
<evidence type="ECO:0000313" key="6">
    <source>
        <dbReference type="EMBL" id="KAF5656471.1"/>
    </source>
</evidence>
<feature type="domain" description="CENP-V/GFA" evidence="5">
    <location>
        <begin position="10"/>
        <end position="129"/>
    </location>
</feature>
<gene>
    <name evidence="6" type="ORF">FHETE_10992</name>
</gene>
<evidence type="ECO:0000313" key="7">
    <source>
        <dbReference type="Proteomes" id="UP000567885"/>
    </source>
</evidence>
<dbReference type="SUPFAM" id="SSF51316">
    <property type="entry name" value="Mss4-like"/>
    <property type="match status" value="1"/>
</dbReference>
<evidence type="ECO:0000256" key="2">
    <source>
        <dbReference type="ARBA" id="ARBA00022723"/>
    </source>
</evidence>
<comment type="similarity">
    <text evidence="1">Belongs to the Gfa family.</text>
</comment>
<evidence type="ECO:0000256" key="4">
    <source>
        <dbReference type="ARBA" id="ARBA00023239"/>
    </source>
</evidence>
<dbReference type="InterPro" id="IPR006913">
    <property type="entry name" value="CENP-V/GFA"/>
</dbReference>